<dbReference type="EMBL" id="GG697436">
    <property type="protein sequence ID" value="EFQ36536.1"/>
    <property type="molecule type" value="Genomic_DNA"/>
</dbReference>
<evidence type="ECO:0000313" key="2">
    <source>
        <dbReference type="EMBL" id="EFQ36536.1"/>
    </source>
</evidence>
<sequence length="227" mass="24052">MGANTEFIAMSSIDHSGRHKTNDDKDQRSVARAQKVHAVAFHVIFAWLLAVALAGSLRKAWAIQEHISSLAQIQPSSSAKGDVVAHFVDQAFQAWRPTGGGGGNDDGASSGGLLAQLDEFGRIIDEDSAEGIELVILGMMSAARGRQAQRDNSSSSSDPSAWADEGALCEVESEPLSSGGPVERLCGIEMIFRDAIDLGDYVTNPQALTEAKIALSSYWESGAMLCS</sequence>
<dbReference type="VEuPathDB" id="FungiDB:GLRG_11671"/>
<evidence type="ECO:0000256" key="1">
    <source>
        <dbReference type="SAM" id="Phobius"/>
    </source>
</evidence>
<keyword evidence="1" id="KW-0472">Membrane</keyword>
<dbReference type="Proteomes" id="UP000008782">
    <property type="component" value="Unassembled WGS sequence"/>
</dbReference>
<gene>
    <name evidence="2" type="ORF">GLRG_11671</name>
</gene>
<accession>E3R098</accession>
<organism evidence="3">
    <name type="scientific">Colletotrichum graminicola (strain M1.001 / M2 / FGSC 10212)</name>
    <name type="common">Maize anthracnose fungus</name>
    <name type="synonym">Glomerella graminicola</name>
    <dbReference type="NCBI Taxonomy" id="645133"/>
    <lineage>
        <taxon>Eukaryota</taxon>
        <taxon>Fungi</taxon>
        <taxon>Dikarya</taxon>
        <taxon>Ascomycota</taxon>
        <taxon>Pezizomycotina</taxon>
        <taxon>Sordariomycetes</taxon>
        <taxon>Hypocreomycetidae</taxon>
        <taxon>Glomerellales</taxon>
        <taxon>Glomerellaceae</taxon>
        <taxon>Colletotrichum</taxon>
        <taxon>Colletotrichum graminicola species complex</taxon>
    </lineage>
</organism>
<feature type="transmembrane region" description="Helical" evidence="1">
    <location>
        <begin position="36"/>
        <end position="57"/>
    </location>
</feature>
<keyword evidence="1" id="KW-1133">Transmembrane helix</keyword>
<dbReference type="HOGENOM" id="CLU_1219621_0_0_1"/>
<evidence type="ECO:0000313" key="3">
    <source>
        <dbReference type="Proteomes" id="UP000008782"/>
    </source>
</evidence>
<dbReference type="RefSeq" id="XP_008100556.1">
    <property type="nucleotide sequence ID" value="XM_008102365.1"/>
</dbReference>
<proteinExistence type="predicted"/>
<keyword evidence="1" id="KW-0812">Transmembrane</keyword>
<name>E3R098_COLGM</name>
<reference evidence="3" key="1">
    <citation type="journal article" date="2012" name="Nat. Genet.">
        <title>Lifestyle transitions in plant pathogenic Colletotrichum fungi deciphered by genome and transcriptome analyses.</title>
        <authorList>
            <person name="O'Connell R.J."/>
            <person name="Thon M.R."/>
            <person name="Hacquard S."/>
            <person name="Amyotte S.G."/>
            <person name="Kleemann J."/>
            <person name="Torres M.F."/>
            <person name="Damm U."/>
            <person name="Buiate E.A."/>
            <person name="Epstein L."/>
            <person name="Alkan N."/>
            <person name="Altmueller J."/>
            <person name="Alvarado-Balderrama L."/>
            <person name="Bauser C.A."/>
            <person name="Becker C."/>
            <person name="Birren B.W."/>
            <person name="Chen Z."/>
            <person name="Choi J."/>
            <person name="Crouch J.A."/>
            <person name="Duvick J.P."/>
            <person name="Farman M.A."/>
            <person name="Gan P."/>
            <person name="Heiman D."/>
            <person name="Henrissat B."/>
            <person name="Howard R.J."/>
            <person name="Kabbage M."/>
            <person name="Koch C."/>
            <person name="Kracher B."/>
            <person name="Kubo Y."/>
            <person name="Law A.D."/>
            <person name="Lebrun M.-H."/>
            <person name="Lee Y.-H."/>
            <person name="Miyara I."/>
            <person name="Moore N."/>
            <person name="Neumann U."/>
            <person name="Nordstroem K."/>
            <person name="Panaccione D.G."/>
            <person name="Panstruga R."/>
            <person name="Place M."/>
            <person name="Proctor R.H."/>
            <person name="Prusky D."/>
            <person name="Rech G."/>
            <person name="Reinhardt R."/>
            <person name="Rollins J.A."/>
            <person name="Rounsley S."/>
            <person name="Schardl C.L."/>
            <person name="Schwartz D.C."/>
            <person name="Shenoy N."/>
            <person name="Shirasu K."/>
            <person name="Sikhakolli U.R."/>
            <person name="Stueber K."/>
            <person name="Sukno S.A."/>
            <person name="Sweigard J.A."/>
            <person name="Takano Y."/>
            <person name="Takahara H."/>
            <person name="Trail F."/>
            <person name="van der Does H.C."/>
            <person name="Voll L.M."/>
            <person name="Will I."/>
            <person name="Young S."/>
            <person name="Zeng Q."/>
            <person name="Zhang J."/>
            <person name="Zhou S."/>
            <person name="Dickman M.B."/>
            <person name="Schulze-Lefert P."/>
            <person name="Ver Loren van Themaat E."/>
            <person name="Ma L.-J."/>
            <person name="Vaillancourt L.J."/>
        </authorList>
    </citation>
    <scope>NUCLEOTIDE SEQUENCE [LARGE SCALE GENOMIC DNA]</scope>
    <source>
        <strain evidence="3">M1.001 / M2 / FGSC 10212</strain>
    </source>
</reference>
<dbReference type="AlphaFoldDB" id="E3R098"/>
<dbReference type="GeneID" id="24417035"/>
<keyword evidence="3" id="KW-1185">Reference proteome</keyword>
<protein>
    <submittedName>
        <fullName evidence="2">Uncharacterized protein</fullName>
    </submittedName>
</protein>